<gene>
    <name evidence="2" type="ORF">HC031_02375</name>
</gene>
<feature type="transmembrane region" description="Helical" evidence="1">
    <location>
        <begin position="19"/>
        <end position="36"/>
    </location>
</feature>
<comment type="caution">
    <text evidence="2">The sequence shown here is derived from an EMBL/GenBank/DDBJ whole genome shotgun (WGS) entry which is preliminary data.</text>
</comment>
<feature type="transmembrane region" description="Helical" evidence="1">
    <location>
        <begin position="86"/>
        <end position="105"/>
    </location>
</feature>
<feature type="transmembrane region" description="Helical" evidence="1">
    <location>
        <begin position="56"/>
        <end position="74"/>
    </location>
</feature>
<organism evidence="2 3">
    <name type="scientific">Planosporangium thailandense</name>
    <dbReference type="NCBI Taxonomy" id="765197"/>
    <lineage>
        <taxon>Bacteria</taxon>
        <taxon>Bacillati</taxon>
        <taxon>Actinomycetota</taxon>
        <taxon>Actinomycetes</taxon>
        <taxon>Micromonosporales</taxon>
        <taxon>Micromonosporaceae</taxon>
        <taxon>Planosporangium</taxon>
    </lineage>
</organism>
<evidence type="ECO:0000313" key="2">
    <source>
        <dbReference type="EMBL" id="NJC68574.1"/>
    </source>
</evidence>
<evidence type="ECO:0008006" key="4">
    <source>
        <dbReference type="Google" id="ProtNLM"/>
    </source>
</evidence>
<protein>
    <recommendedName>
        <fullName evidence="4">Integral membrane protein</fullName>
    </recommendedName>
</protein>
<dbReference type="EMBL" id="JAATVY010000001">
    <property type="protein sequence ID" value="NJC68574.1"/>
    <property type="molecule type" value="Genomic_DNA"/>
</dbReference>
<accession>A0ABX0XTF7</accession>
<keyword evidence="3" id="KW-1185">Reference proteome</keyword>
<dbReference type="Proteomes" id="UP000722989">
    <property type="component" value="Unassembled WGS sequence"/>
</dbReference>
<name>A0ABX0XTF7_9ACTN</name>
<proteinExistence type="predicted"/>
<keyword evidence="1" id="KW-0472">Membrane</keyword>
<feature type="transmembrane region" description="Helical" evidence="1">
    <location>
        <begin position="111"/>
        <end position="132"/>
    </location>
</feature>
<keyword evidence="1" id="KW-1133">Transmembrane helix</keyword>
<evidence type="ECO:0000256" key="1">
    <source>
        <dbReference type="SAM" id="Phobius"/>
    </source>
</evidence>
<keyword evidence="1" id="KW-0812">Transmembrane</keyword>
<dbReference type="RefSeq" id="WP_167923427.1">
    <property type="nucleotide sequence ID" value="NZ_JAATVY010000001.1"/>
</dbReference>
<reference evidence="2 3" key="1">
    <citation type="submission" date="2020-03" db="EMBL/GenBank/DDBJ databases">
        <title>WGS of the type strain of Planosporangium spp.</title>
        <authorList>
            <person name="Thawai C."/>
        </authorList>
    </citation>
    <scope>NUCLEOTIDE SEQUENCE [LARGE SCALE GENOMIC DNA]</scope>
    <source>
        <strain evidence="2 3">TBRC 5610</strain>
    </source>
</reference>
<sequence length="146" mass="14981">MDHVTPVDAVKGRAAVRRVAAALAVVAASLVVASAMHLSGHVHGRAEPPFDAGDAGIAEAVIAAVLVAGVFGMLRSQPRGRTAGLITTGFATVGFLVGLSITARGGHWPDIAYHLVVLPILVGSLVVLARVGNERREARRSRGGPE</sequence>
<evidence type="ECO:0000313" key="3">
    <source>
        <dbReference type="Proteomes" id="UP000722989"/>
    </source>
</evidence>